<reference evidence="2" key="1">
    <citation type="journal article" date="2022" name="bioRxiv">
        <title>Sequencing and chromosome-scale assembly of the giantPleurodeles waltlgenome.</title>
        <authorList>
            <person name="Brown T."/>
            <person name="Elewa A."/>
            <person name="Iarovenko S."/>
            <person name="Subramanian E."/>
            <person name="Araus A.J."/>
            <person name="Petzold A."/>
            <person name="Susuki M."/>
            <person name="Suzuki K.-i.T."/>
            <person name="Hayashi T."/>
            <person name="Toyoda A."/>
            <person name="Oliveira C."/>
            <person name="Osipova E."/>
            <person name="Leigh N.D."/>
            <person name="Simon A."/>
            <person name="Yun M.H."/>
        </authorList>
    </citation>
    <scope>NUCLEOTIDE SEQUENCE</scope>
    <source>
        <strain evidence="2">20211129_DDA</strain>
        <tissue evidence="2">Liver</tissue>
    </source>
</reference>
<name>A0AAV7UR34_PLEWA</name>
<dbReference type="AlphaFoldDB" id="A0AAV7UR34"/>
<evidence type="ECO:0000313" key="3">
    <source>
        <dbReference type="Proteomes" id="UP001066276"/>
    </source>
</evidence>
<protein>
    <submittedName>
        <fullName evidence="2">Uncharacterized protein</fullName>
    </submittedName>
</protein>
<sequence length="138" mass="15916">MRKLQGVVRKVDKSCIGIVERLTDLEIRAADLESDVTGLQGQVESHESQLISIQWKLEDQESQQWSNNLQELGVLWGKEGSDVHLFMVDLFRQLFPQLQGWNWAQEIQCAHRVPIVEKHSCREDGKEQAILIYTGNFL</sequence>
<gene>
    <name evidence="2" type="ORF">NDU88_000175</name>
</gene>
<organism evidence="2 3">
    <name type="scientific">Pleurodeles waltl</name>
    <name type="common">Iberian ribbed newt</name>
    <dbReference type="NCBI Taxonomy" id="8319"/>
    <lineage>
        <taxon>Eukaryota</taxon>
        <taxon>Metazoa</taxon>
        <taxon>Chordata</taxon>
        <taxon>Craniata</taxon>
        <taxon>Vertebrata</taxon>
        <taxon>Euteleostomi</taxon>
        <taxon>Amphibia</taxon>
        <taxon>Batrachia</taxon>
        <taxon>Caudata</taxon>
        <taxon>Salamandroidea</taxon>
        <taxon>Salamandridae</taxon>
        <taxon>Pleurodelinae</taxon>
        <taxon>Pleurodeles</taxon>
    </lineage>
</organism>
<keyword evidence="3" id="KW-1185">Reference proteome</keyword>
<dbReference type="Proteomes" id="UP001066276">
    <property type="component" value="Chromosome 2_2"/>
</dbReference>
<keyword evidence="1" id="KW-0175">Coiled coil</keyword>
<proteinExistence type="predicted"/>
<comment type="caution">
    <text evidence="2">The sequence shown here is derived from an EMBL/GenBank/DDBJ whole genome shotgun (WGS) entry which is preliminary data.</text>
</comment>
<feature type="coiled-coil region" evidence="1">
    <location>
        <begin position="22"/>
        <end position="49"/>
    </location>
</feature>
<accession>A0AAV7UR34</accession>
<evidence type="ECO:0000313" key="2">
    <source>
        <dbReference type="EMBL" id="KAJ1190856.1"/>
    </source>
</evidence>
<evidence type="ECO:0000256" key="1">
    <source>
        <dbReference type="SAM" id="Coils"/>
    </source>
</evidence>
<dbReference type="EMBL" id="JANPWB010000004">
    <property type="protein sequence ID" value="KAJ1190856.1"/>
    <property type="molecule type" value="Genomic_DNA"/>
</dbReference>